<feature type="domain" description="Sulfatase N-terminal" evidence="4">
    <location>
        <begin position="10"/>
        <end position="355"/>
    </location>
</feature>
<dbReference type="RefSeq" id="WP_145194513.1">
    <property type="nucleotide sequence ID" value="NZ_CP036434.1"/>
</dbReference>
<keyword evidence="2 5" id="KW-0378">Hydrolase</keyword>
<dbReference type="Proteomes" id="UP000320390">
    <property type="component" value="Chromosome"/>
</dbReference>
<dbReference type="Pfam" id="PF00884">
    <property type="entry name" value="Sulfatase"/>
    <property type="match status" value="1"/>
</dbReference>
<dbReference type="InterPro" id="IPR050738">
    <property type="entry name" value="Sulfatase"/>
</dbReference>
<proteinExistence type="inferred from homology"/>
<evidence type="ECO:0000259" key="4">
    <source>
        <dbReference type="Pfam" id="PF00884"/>
    </source>
</evidence>
<dbReference type="PANTHER" id="PTHR42693">
    <property type="entry name" value="ARYLSULFATASE FAMILY MEMBER"/>
    <property type="match status" value="1"/>
</dbReference>
<sequence>MPSEPRGQRPNLLVLFPDQFRAQAQGHRGQDPVHTPNIDRLAAEGTDCVRAYSNSPICSPARAMWQTGRYPFSNGVISNCHSGHARYGIYLKESERCLSDVLSDVGYEVGYIGKWHLDAPTEPFVSAPEAWDGHVWDAFTPPGPKRHGHAFWYSYGGFNDHLRPHYWRDDREDRVEFQGWSARHETDVAIDFLRNPGGTQRDAARPFALTLSWNPPHPPHDQVPEEYLEHYRHCTPRELLRNPNVEGAASPAEIARACASVQGYFGAITGIDDQVGRLLACLREEGLEENTLVVFASDHGEMMGSHGRMQKGSFHEESTGIPFLVRQPGRIPAGRRCEVLLGMPDVMPTLLGLLGLGAEIPASVEGQDLSPALLGEPHGGPEALLYLNAMPALNSIVDWVHAGAIDSLEFNSARLRALDAEPEQAAHLVALMAGHPTGSRAVRSTTHTYVISRTPGQPEVRQLHCRATDPAELGNSLETEPEAAAHHHELLLALLEKTGDPWAHSPLESPVSFRKSRNPTAAPPTRRRSAASPSR</sequence>
<gene>
    <name evidence="5" type="ORF">Poly30_05850</name>
</gene>
<dbReference type="SUPFAM" id="SSF53649">
    <property type="entry name" value="Alkaline phosphatase-like"/>
    <property type="match status" value="1"/>
</dbReference>
<evidence type="ECO:0000256" key="2">
    <source>
        <dbReference type="ARBA" id="ARBA00022801"/>
    </source>
</evidence>
<evidence type="ECO:0000313" key="5">
    <source>
        <dbReference type="EMBL" id="QDV05090.1"/>
    </source>
</evidence>
<name>A0A518ELY2_9BACT</name>
<comment type="similarity">
    <text evidence="1">Belongs to the sulfatase family.</text>
</comment>
<dbReference type="Gene3D" id="3.40.720.10">
    <property type="entry name" value="Alkaline Phosphatase, subunit A"/>
    <property type="match status" value="1"/>
</dbReference>
<dbReference type="PANTHER" id="PTHR42693:SF53">
    <property type="entry name" value="ENDO-4-O-SULFATASE"/>
    <property type="match status" value="1"/>
</dbReference>
<dbReference type="AlphaFoldDB" id="A0A518ELY2"/>
<protein>
    <submittedName>
        <fullName evidence="5">Arylsulfatase</fullName>
        <ecNumber evidence="5">3.1.6.1</ecNumber>
    </submittedName>
</protein>
<dbReference type="GO" id="GO:0004065">
    <property type="term" value="F:arylsulfatase activity"/>
    <property type="evidence" value="ECO:0007669"/>
    <property type="project" value="UniProtKB-EC"/>
</dbReference>
<dbReference type="Gene3D" id="3.30.1120.10">
    <property type="match status" value="1"/>
</dbReference>
<dbReference type="InterPro" id="IPR000917">
    <property type="entry name" value="Sulfatase_N"/>
</dbReference>
<keyword evidence="6" id="KW-1185">Reference proteome</keyword>
<organism evidence="5 6">
    <name type="scientific">Saltatorellus ferox</name>
    <dbReference type="NCBI Taxonomy" id="2528018"/>
    <lineage>
        <taxon>Bacteria</taxon>
        <taxon>Pseudomonadati</taxon>
        <taxon>Planctomycetota</taxon>
        <taxon>Planctomycetia</taxon>
        <taxon>Planctomycetia incertae sedis</taxon>
        <taxon>Saltatorellus</taxon>
    </lineage>
</organism>
<feature type="region of interest" description="Disordered" evidence="3">
    <location>
        <begin position="501"/>
        <end position="535"/>
    </location>
</feature>
<reference evidence="5 6" key="1">
    <citation type="submission" date="2019-02" db="EMBL/GenBank/DDBJ databases">
        <title>Deep-cultivation of Planctomycetes and their phenomic and genomic characterization uncovers novel biology.</title>
        <authorList>
            <person name="Wiegand S."/>
            <person name="Jogler M."/>
            <person name="Boedeker C."/>
            <person name="Pinto D."/>
            <person name="Vollmers J."/>
            <person name="Rivas-Marin E."/>
            <person name="Kohn T."/>
            <person name="Peeters S.H."/>
            <person name="Heuer A."/>
            <person name="Rast P."/>
            <person name="Oberbeckmann S."/>
            <person name="Bunk B."/>
            <person name="Jeske O."/>
            <person name="Meyerdierks A."/>
            <person name="Storesund J.E."/>
            <person name="Kallscheuer N."/>
            <person name="Luecker S."/>
            <person name="Lage O.M."/>
            <person name="Pohl T."/>
            <person name="Merkel B.J."/>
            <person name="Hornburger P."/>
            <person name="Mueller R.-W."/>
            <person name="Bruemmer F."/>
            <person name="Labrenz M."/>
            <person name="Spormann A.M."/>
            <person name="Op den Camp H."/>
            <person name="Overmann J."/>
            <person name="Amann R."/>
            <person name="Jetten M.S.M."/>
            <person name="Mascher T."/>
            <person name="Medema M.H."/>
            <person name="Devos D.P."/>
            <person name="Kaster A.-K."/>
            <person name="Ovreas L."/>
            <person name="Rohde M."/>
            <person name="Galperin M.Y."/>
            <person name="Jogler C."/>
        </authorList>
    </citation>
    <scope>NUCLEOTIDE SEQUENCE [LARGE SCALE GENOMIC DNA]</scope>
    <source>
        <strain evidence="5 6">Poly30</strain>
    </source>
</reference>
<dbReference type="EMBL" id="CP036434">
    <property type="protein sequence ID" value="QDV05090.1"/>
    <property type="molecule type" value="Genomic_DNA"/>
</dbReference>
<evidence type="ECO:0000313" key="6">
    <source>
        <dbReference type="Proteomes" id="UP000320390"/>
    </source>
</evidence>
<feature type="compositionally biased region" description="Low complexity" evidence="3">
    <location>
        <begin position="518"/>
        <end position="535"/>
    </location>
</feature>
<evidence type="ECO:0000256" key="1">
    <source>
        <dbReference type="ARBA" id="ARBA00008779"/>
    </source>
</evidence>
<accession>A0A518ELY2</accession>
<dbReference type="InterPro" id="IPR017850">
    <property type="entry name" value="Alkaline_phosphatase_core_sf"/>
</dbReference>
<dbReference type="CDD" id="cd16034">
    <property type="entry name" value="sulfatase_like"/>
    <property type="match status" value="1"/>
</dbReference>
<dbReference type="OrthoDB" id="237120at2"/>
<dbReference type="EC" id="3.1.6.1" evidence="5"/>
<evidence type="ECO:0000256" key="3">
    <source>
        <dbReference type="SAM" id="MobiDB-lite"/>
    </source>
</evidence>